<protein>
    <submittedName>
        <fullName evidence="1">Uncharacterized protein</fullName>
    </submittedName>
</protein>
<dbReference type="HOGENOM" id="CLU_2989299_0_0_7"/>
<evidence type="ECO:0000313" key="2">
    <source>
        <dbReference type="Proteomes" id="UP000005778"/>
    </source>
</evidence>
<evidence type="ECO:0000313" key="1">
    <source>
        <dbReference type="EMBL" id="EIM65467.1"/>
    </source>
</evidence>
<proteinExistence type="predicted"/>
<dbReference type="AlphaFoldDB" id="I5B7K4"/>
<gene>
    <name evidence="1" type="ORF">DespoDRAFT_03730</name>
</gene>
<dbReference type="STRING" id="879212.DespoDRAFT_03730"/>
<keyword evidence="2" id="KW-1185">Reference proteome</keyword>
<organism evidence="1 2">
    <name type="scientific">Desulfobacter postgatei 2ac9</name>
    <dbReference type="NCBI Taxonomy" id="879212"/>
    <lineage>
        <taxon>Bacteria</taxon>
        <taxon>Pseudomonadati</taxon>
        <taxon>Thermodesulfobacteriota</taxon>
        <taxon>Desulfobacteria</taxon>
        <taxon>Desulfobacterales</taxon>
        <taxon>Desulfobacteraceae</taxon>
        <taxon>Desulfobacter</taxon>
    </lineage>
</organism>
<dbReference type="EMBL" id="CM001488">
    <property type="protein sequence ID" value="EIM65467.1"/>
    <property type="molecule type" value="Genomic_DNA"/>
</dbReference>
<accession>I5B7K4</accession>
<reference evidence="1 2" key="1">
    <citation type="submission" date="2011-09" db="EMBL/GenBank/DDBJ databases">
        <authorList>
            <consortium name="US DOE Joint Genome Institute (JGI-PGF)"/>
            <person name="Lucas S."/>
            <person name="Han J."/>
            <person name="Lapidus A."/>
            <person name="Cheng J.-F."/>
            <person name="Goodwin L."/>
            <person name="Pitluck S."/>
            <person name="Peters L."/>
            <person name="Land M.L."/>
            <person name="Hauser L."/>
            <person name="Orellana R."/>
            <person name="Lovley D."/>
            <person name="Woyke T.J."/>
        </authorList>
    </citation>
    <scope>NUCLEOTIDE SEQUENCE [LARGE SCALE GENOMIC DNA]</scope>
    <source>
        <strain evidence="1 2">2ac9</strain>
    </source>
</reference>
<sequence>MIIYYWEYGPSSQILSTISIDPYLALQKEKSGDIYDKFCQGENVDFPSLFKDILQKR</sequence>
<dbReference type="Proteomes" id="UP000005778">
    <property type="component" value="Chromosome"/>
</dbReference>
<reference evidence="1 2" key="2">
    <citation type="submission" date="2012-02" db="EMBL/GenBank/DDBJ databases">
        <title>Improved High-Quality Draft sequence of Desulfobacter postgatei 2ac9.</title>
        <authorList>
            <consortium name="US DOE Joint Genome Institute"/>
            <person name="Lucas S."/>
            <person name="Han J."/>
            <person name="Lapidus A."/>
            <person name="Cheng J.-F."/>
            <person name="Goodwin L."/>
            <person name="Pitluck S."/>
            <person name="Peters L."/>
            <person name="Ovchinnikova G."/>
            <person name="Held B."/>
            <person name="Detter J.C."/>
            <person name="Han C."/>
            <person name="Tapia R."/>
            <person name="Land M."/>
            <person name="Hauser L."/>
            <person name="Kyrpides N."/>
            <person name="Ivanova N."/>
            <person name="Pagani I."/>
            <person name="Orellana R."/>
            <person name="Lovley D."/>
            <person name="Woyke T."/>
        </authorList>
    </citation>
    <scope>NUCLEOTIDE SEQUENCE [LARGE SCALE GENOMIC DNA]</scope>
    <source>
        <strain evidence="1 2">2ac9</strain>
    </source>
</reference>
<name>I5B7K4_9BACT</name>